<keyword evidence="4 6" id="KW-0472">Membrane</keyword>
<proteinExistence type="inferred from homology"/>
<dbReference type="InterPro" id="IPR049326">
    <property type="entry name" value="Rhodopsin_dom_fungi"/>
</dbReference>
<feature type="transmembrane region" description="Helical" evidence="6">
    <location>
        <begin position="199"/>
        <end position="219"/>
    </location>
</feature>
<dbReference type="PANTHER" id="PTHR33048">
    <property type="entry name" value="PTH11-LIKE INTEGRAL MEMBRANE PROTEIN (AFU_ORTHOLOGUE AFUA_5G11245)"/>
    <property type="match status" value="1"/>
</dbReference>
<reference evidence="8 9" key="1">
    <citation type="submission" date="2016-04" db="EMBL/GenBank/DDBJ databases">
        <title>Draft genome of Fonsecaea erecta CBS 125763.</title>
        <authorList>
            <person name="Weiss V.A."/>
            <person name="Vicente V.A."/>
            <person name="Raittz R.T."/>
            <person name="Moreno L.F."/>
            <person name="De Souza E.M."/>
            <person name="Pedrosa F.O."/>
            <person name="Steffens M.B."/>
            <person name="Faoro H."/>
            <person name="Tadra-Sfeir M.Z."/>
            <person name="Najafzadeh M.J."/>
            <person name="Felipe M.S."/>
            <person name="Teixeira M."/>
            <person name="Sun J."/>
            <person name="Xi L."/>
            <person name="Gomes R."/>
            <person name="De Azevedo C.M."/>
            <person name="Salgado C.G."/>
            <person name="Da Silva M.B."/>
            <person name="Nascimento M.F."/>
            <person name="Queiroz-Telles F."/>
            <person name="Attili D.S."/>
            <person name="Gorbushina A."/>
        </authorList>
    </citation>
    <scope>NUCLEOTIDE SEQUENCE [LARGE SCALE GENOMIC DNA]</scope>
    <source>
        <strain evidence="8 9">CBS 125763</strain>
    </source>
</reference>
<feature type="transmembrane region" description="Helical" evidence="6">
    <location>
        <begin position="6"/>
        <end position="30"/>
    </location>
</feature>
<feature type="transmembrane region" description="Helical" evidence="6">
    <location>
        <begin position="81"/>
        <end position="100"/>
    </location>
</feature>
<dbReference type="Pfam" id="PF20684">
    <property type="entry name" value="Fung_rhodopsin"/>
    <property type="match status" value="1"/>
</dbReference>
<dbReference type="InterPro" id="IPR052337">
    <property type="entry name" value="SAT4-like"/>
</dbReference>
<evidence type="ECO:0000256" key="4">
    <source>
        <dbReference type="ARBA" id="ARBA00023136"/>
    </source>
</evidence>
<keyword evidence="2 6" id="KW-0812">Transmembrane</keyword>
<keyword evidence="9" id="KW-1185">Reference proteome</keyword>
<feature type="transmembrane region" description="Helical" evidence="6">
    <location>
        <begin position="121"/>
        <end position="150"/>
    </location>
</feature>
<evidence type="ECO:0000256" key="5">
    <source>
        <dbReference type="ARBA" id="ARBA00038359"/>
    </source>
</evidence>
<evidence type="ECO:0000256" key="2">
    <source>
        <dbReference type="ARBA" id="ARBA00022692"/>
    </source>
</evidence>
<evidence type="ECO:0000256" key="6">
    <source>
        <dbReference type="SAM" id="Phobius"/>
    </source>
</evidence>
<dbReference type="GO" id="GO:0016020">
    <property type="term" value="C:membrane"/>
    <property type="evidence" value="ECO:0007669"/>
    <property type="project" value="UniProtKB-SubCell"/>
</dbReference>
<accession>A0A178ZAI1</accession>
<comment type="subcellular location">
    <subcellularLocation>
        <location evidence="1">Membrane</location>
        <topology evidence="1">Multi-pass membrane protein</topology>
    </subcellularLocation>
</comment>
<feature type="transmembrane region" description="Helical" evidence="6">
    <location>
        <begin position="162"/>
        <end position="187"/>
    </location>
</feature>
<gene>
    <name evidence="8" type="ORF">AYL99_09660</name>
</gene>
<evidence type="ECO:0000256" key="1">
    <source>
        <dbReference type="ARBA" id="ARBA00004141"/>
    </source>
</evidence>
<evidence type="ECO:0000313" key="9">
    <source>
        <dbReference type="Proteomes" id="UP000078343"/>
    </source>
</evidence>
<protein>
    <recommendedName>
        <fullName evidence="7">Rhodopsin domain-containing protein</fullName>
    </recommendedName>
</protein>
<dbReference type="GeneID" id="30013828"/>
<comment type="caution">
    <text evidence="8">The sequence shown here is derived from an EMBL/GenBank/DDBJ whole genome shotgun (WGS) entry which is preliminary data.</text>
</comment>
<keyword evidence="3 6" id="KW-1133">Transmembrane helix</keyword>
<name>A0A178ZAI1_9EURO</name>
<dbReference type="STRING" id="1367422.A0A178ZAI1"/>
<dbReference type="EMBL" id="LVYI01000009">
    <property type="protein sequence ID" value="OAP56481.1"/>
    <property type="molecule type" value="Genomic_DNA"/>
</dbReference>
<dbReference type="Proteomes" id="UP000078343">
    <property type="component" value="Unassembled WGS sequence"/>
</dbReference>
<comment type="similarity">
    <text evidence="5">Belongs to the SAT4 family.</text>
</comment>
<dbReference type="OrthoDB" id="444631at2759"/>
<evidence type="ECO:0000256" key="3">
    <source>
        <dbReference type="ARBA" id="ARBA00022989"/>
    </source>
</evidence>
<feature type="domain" description="Rhodopsin" evidence="7">
    <location>
        <begin position="26"/>
        <end position="263"/>
    </location>
</feature>
<evidence type="ECO:0000259" key="7">
    <source>
        <dbReference type="Pfam" id="PF20684"/>
    </source>
</evidence>
<organism evidence="8 9">
    <name type="scientific">Fonsecaea erecta</name>
    <dbReference type="NCBI Taxonomy" id="1367422"/>
    <lineage>
        <taxon>Eukaryota</taxon>
        <taxon>Fungi</taxon>
        <taxon>Dikarya</taxon>
        <taxon>Ascomycota</taxon>
        <taxon>Pezizomycotina</taxon>
        <taxon>Eurotiomycetes</taxon>
        <taxon>Chaetothyriomycetidae</taxon>
        <taxon>Chaetothyriales</taxon>
        <taxon>Herpotrichiellaceae</taxon>
        <taxon>Fonsecaea</taxon>
    </lineage>
</organism>
<feature type="transmembrane region" description="Helical" evidence="6">
    <location>
        <begin position="42"/>
        <end position="61"/>
    </location>
</feature>
<dbReference type="AlphaFoldDB" id="A0A178ZAI1"/>
<evidence type="ECO:0000313" key="8">
    <source>
        <dbReference type="EMBL" id="OAP56481.1"/>
    </source>
</evidence>
<dbReference type="RefSeq" id="XP_018689848.1">
    <property type="nucleotide sequence ID" value="XM_018841167.1"/>
</dbReference>
<sequence>MGLERGMQAVVTAVVFNVLAFVFIVLRCISRFMVIHRAGLEDYLIIFALVLSTGLTVTIALQKEHGLGRHAYTVSEEDNETLSKLLYASIIVYNLGLFLVKDSILYQYLRFFVEPRYRLAAWALIIFVCLAGVTFILTSCFSCWPVAYYWDKSIKGGHCIDLMAFWFSFSGFNIITDLAVWVLPMPVLKSLRLPRRQKFSLIAVFALGGFGCITAILRLHALYIASISTDLTYDNVGAATWSAAELNVGIMCACIPAMRPIINSMFPRFLSSSRRDHQSNPYPRRVSYARNDSVVELSQAVKAHSEVSRDDAASFDHAHESHGIRAKNEWSISEHERV</sequence>
<dbReference type="PANTHER" id="PTHR33048:SF47">
    <property type="entry name" value="INTEGRAL MEMBRANE PROTEIN-RELATED"/>
    <property type="match status" value="1"/>
</dbReference>